<evidence type="ECO:0000256" key="6">
    <source>
        <dbReference type="SAM" id="MobiDB-lite"/>
    </source>
</evidence>
<dbReference type="InterPro" id="IPR011598">
    <property type="entry name" value="bHLH_dom"/>
</dbReference>
<dbReference type="PANTHER" id="PTHR16223:SF268">
    <property type="entry name" value="SPERMATOGENESIS- AND OOGENESIS-SPECIFIC BASIC HELIX-LOOP-HELIX-CONTAINING PROTEIN 2"/>
    <property type="match status" value="1"/>
</dbReference>
<dbReference type="GO" id="GO:0000981">
    <property type="term" value="F:DNA-binding transcription factor activity, RNA polymerase II-specific"/>
    <property type="evidence" value="ECO:0007669"/>
    <property type="project" value="TreeGrafter"/>
</dbReference>
<feature type="domain" description="BHLH" evidence="7">
    <location>
        <begin position="251"/>
        <end position="300"/>
    </location>
</feature>
<accession>A0A484N3E6</accession>
<dbReference type="SUPFAM" id="SSF47459">
    <property type="entry name" value="HLH, helix-loop-helix DNA-binding domain"/>
    <property type="match status" value="1"/>
</dbReference>
<dbReference type="PANTHER" id="PTHR16223">
    <property type="entry name" value="TRANSCRIPTION FACTOR BHLH83-RELATED"/>
    <property type="match status" value="1"/>
</dbReference>
<evidence type="ECO:0000256" key="3">
    <source>
        <dbReference type="ARBA" id="ARBA00023125"/>
    </source>
</evidence>
<feature type="compositionally biased region" description="Polar residues" evidence="6">
    <location>
        <begin position="350"/>
        <end position="359"/>
    </location>
</feature>
<dbReference type="AlphaFoldDB" id="A0A484N3E6"/>
<dbReference type="Pfam" id="PF00010">
    <property type="entry name" value="HLH"/>
    <property type="match status" value="1"/>
</dbReference>
<keyword evidence="4" id="KW-0804">Transcription</keyword>
<sequence length="455" mass="47933">MKELKTIQDLHNGISNGSCEGQQHISLSDFNLIPSPHDGDLLDQILSPIPSSSSWNDLSLSHRLWESSPHSLSPLPLSSLSSGVGDQSYCFDDPSSTHLASKLQDYHTNSIDGNLLASNSATAIMLQQQLLSRGLTSAEFGSSTGAAGSFGILGGQLSFTQDAQNDGNSLLRNTSEYEAALYHGLSGTLTQLPPQLHHIHHSPMNNNPQPYQNYGAPPVAPFNQALTSAPTGEGALPAPPKQPRVRARRGQATDPHSIAERLRRERIADGMKSLQELVPNANKTDKASMLDEIIDYVKFLQLQVKVLSVSRLGGAPTVAPLLALMSSEGASECIQGGVGSKGTPTPKRAPSSTSCSGGDTMRLTEQQVAKLMEDDMGTAMQYLQGKGLCLMPISFAAAISASAANNPIAAASSHGGGPFSPTMPGMAAAGNDAVDEDPSSVKETAPALHQLKEEK</sequence>
<dbReference type="FunFam" id="4.10.280.10:FF:000017">
    <property type="entry name" value="Transcription factor bHLH66"/>
    <property type="match status" value="1"/>
</dbReference>
<organism evidence="8 9">
    <name type="scientific">Cuscuta campestris</name>
    <dbReference type="NCBI Taxonomy" id="132261"/>
    <lineage>
        <taxon>Eukaryota</taxon>
        <taxon>Viridiplantae</taxon>
        <taxon>Streptophyta</taxon>
        <taxon>Embryophyta</taxon>
        <taxon>Tracheophyta</taxon>
        <taxon>Spermatophyta</taxon>
        <taxon>Magnoliopsida</taxon>
        <taxon>eudicotyledons</taxon>
        <taxon>Gunneridae</taxon>
        <taxon>Pentapetalae</taxon>
        <taxon>asterids</taxon>
        <taxon>lamiids</taxon>
        <taxon>Solanales</taxon>
        <taxon>Convolvulaceae</taxon>
        <taxon>Cuscuteae</taxon>
        <taxon>Cuscuta</taxon>
        <taxon>Cuscuta subgen. Grammica</taxon>
        <taxon>Cuscuta sect. Cleistogrammica</taxon>
    </lineage>
</organism>
<dbReference type="GO" id="GO:0005634">
    <property type="term" value="C:nucleus"/>
    <property type="evidence" value="ECO:0007669"/>
    <property type="project" value="UniProtKB-SubCell"/>
</dbReference>
<keyword evidence="9" id="KW-1185">Reference proteome</keyword>
<gene>
    <name evidence="8" type="ORF">CCAM_LOCUS36574</name>
</gene>
<dbReference type="SMART" id="SM00353">
    <property type="entry name" value="HLH"/>
    <property type="match status" value="1"/>
</dbReference>
<dbReference type="OrthoDB" id="2020857at2759"/>
<keyword evidence="3" id="KW-0238">DNA-binding</keyword>
<dbReference type="GO" id="GO:0000978">
    <property type="term" value="F:RNA polymerase II cis-regulatory region sequence-specific DNA binding"/>
    <property type="evidence" value="ECO:0007669"/>
    <property type="project" value="TreeGrafter"/>
</dbReference>
<dbReference type="GO" id="GO:0080147">
    <property type="term" value="P:root hair cell development"/>
    <property type="evidence" value="ECO:0007669"/>
    <property type="project" value="UniProtKB-ARBA"/>
</dbReference>
<dbReference type="InterPro" id="IPR045843">
    <property type="entry name" value="IND-like"/>
</dbReference>
<evidence type="ECO:0000313" key="8">
    <source>
        <dbReference type="EMBL" id="VFQ94798.1"/>
    </source>
</evidence>
<evidence type="ECO:0000256" key="2">
    <source>
        <dbReference type="ARBA" id="ARBA00023015"/>
    </source>
</evidence>
<dbReference type="InterPro" id="IPR036638">
    <property type="entry name" value="HLH_DNA-bd_sf"/>
</dbReference>
<feature type="region of interest" description="Disordered" evidence="6">
    <location>
        <begin position="336"/>
        <end position="359"/>
    </location>
</feature>
<dbReference type="Gene3D" id="4.10.280.10">
    <property type="entry name" value="Helix-loop-helix DNA-binding domain"/>
    <property type="match status" value="1"/>
</dbReference>
<evidence type="ECO:0000313" key="9">
    <source>
        <dbReference type="Proteomes" id="UP000595140"/>
    </source>
</evidence>
<keyword evidence="2" id="KW-0805">Transcription regulation</keyword>
<feature type="region of interest" description="Disordered" evidence="6">
    <location>
        <begin position="229"/>
        <end position="254"/>
    </location>
</feature>
<name>A0A484N3E6_9ASTE</name>
<reference evidence="8 9" key="1">
    <citation type="submission" date="2018-04" db="EMBL/GenBank/DDBJ databases">
        <authorList>
            <person name="Vogel A."/>
        </authorList>
    </citation>
    <scope>NUCLEOTIDE SEQUENCE [LARGE SCALE GENOMIC DNA]</scope>
</reference>
<dbReference type="PROSITE" id="PS50888">
    <property type="entry name" value="BHLH"/>
    <property type="match status" value="1"/>
</dbReference>
<dbReference type="Proteomes" id="UP000595140">
    <property type="component" value="Unassembled WGS sequence"/>
</dbReference>
<evidence type="ECO:0000256" key="5">
    <source>
        <dbReference type="ARBA" id="ARBA00023242"/>
    </source>
</evidence>
<dbReference type="GO" id="GO:0046983">
    <property type="term" value="F:protein dimerization activity"/>
    <property type="evidence" value="ECO:0007669"/>
    <property type="project" value="InterPro"/>
</dbReference>
<feature type="region of interest" description="Disordered" evidence="6">
    <location>
        <begin position="410"/>
        <end position="455"/>
    </location>
</feature>
<evidence type="ECO:0000256" key="1">
    <source>
        <dbReference type="ARBA" id="ARBA00004123"/>
    </source>
</evidence>
<dbReference type="EMBL" id="OOIL02005488">
    <property type="protein sequence ID" value="VFQ94798.1"/>
    <property type="molecule type" value="Genomic_DNA"/>
</dbReference>
<protein>
    <recommendedName>
        <fullName evidence="7">BHLH domain-containing protein</fullName>
    </recommendedName>
</protein>
<proteinExistence type="predicted"/>
<keyword evidence="5" id="KW-0539">Nucleus</keyword>
<comment type="subcellular location">
    <subcellularLocation>
        <location evidence="1">Nucleus</location>
    </subcellularLocation>
</comment>
<evidence type="ECO:0000259" key="7">
    <source>
        <dbReference type="PROSITE" id="PS50888"/>
    </source>
</evidence>
<evidence type="ECO:0000256" key="4">
    <source>
        <dbReference type="ARBA" id="ARBA00023163"/>
    </source>
</evidence>